<evidence type="ECO:0000313" key="2">
    <source>
        <dbReference type="EMBL" id="OIQ63137.1"/>
    </source>
</evidence>
<evidence type="ECO:0000256" key="1">
    <source>
        <dbReference type="SAM" id="MobiDB-lite"/>
    </source>
</evidence>
<comment type="caution">
    <text evidence="2">The sequence shown here is derived from an EMBL/GenBank/DDBJ whole genome shotgun (WGS) entry which is preliminary data.</text>
</comment>
<proteinExistence type="predicted"/>
<dbReference type="EMBL" id="MLJW01009275">
    <property type="protein sequence ID" value="OIQ63137.1"/>
    <property type="molecule type" value="Genomic_DNA"/>
</dbReference>
<reference evidence="2" key="1">
    <citation type="submission" date="2016-10" db="EMBL/GenBank/DDBJ databases">
        <title>Sequence of Gallionella enrichment culture.</title>
        <authorList>
            <person name="Poehlein A."/>
            <person name="Muehling M."/>
            <person name="Daniel R."/>
        </authorList>
    </citation>
    <scope>NUCLEOTIDE SEQUENCE</scope>
</reference>
<dbReference type="AlphaFoldDB" id="A0A1J5NV96"/>
<sequence>MAGLLLAEQVAGAANIEIVRGQLEPRAQRLQRLQHLQPALGLRGDLLLRRQRKQRIGPQLRAPHPPAQLVELRQSEHVGAVHDQRVGVGNVEARLDDRGRKQDIVFAVIEGRHDVLDDSRRHLAMRDRDLHLRHVLVEKVLYPCKVFDPRNHVERLPSTVAFAQQRFADHQRIMRRNEGADRQPVDRRRGDDGELAHACQRQLQRARDGRRAQRQHMYLGPQLLQSLLVADAEMLLFVDDQKTEVPELDRFAKQRMGADHDIDGAVREPLLDLR</sequence>
<accession>A0A1J5NV96</accession>
<protein>
    <submittedName>
        <fullName evidence="2">Uncharacterized protein</fullName>
    </submittedName>
</protein>
<name>A0A1J5NV96_9ZZZZ</name>
<organism evidence="2">
    <name type="scientific">mine drainage metagenome</name>
    <dbReference type="NCBI Taxonomy" id="410659"/>
    <lineage>
        <taxon>unclassified sequences</taxon>
        <taxon>metagenomes</taxon>
        <taxon>ecological metagenomes</taxon>
    </lineage>
</organism>
<gene>
    <name evidence="2" type="ORF">GALL_553240</name>
</gene>
<feature type="region of interest" description="Disordered" evidence="1">
    <location>
        <begin position="174"/>
        <end position="194"/>
    </location>
</feature>